<dbReference type="Gene3D" id="3.40.430.10">
    <property type="entry name" value="Dihydrofolate Reductase, subunit A"/>
    <property type="match status" value="1"/>
</dbReference>
<evidence type="ECO:0000256" key="2">
    <source>
        <dbReference type="ARBA" id="ARBA00012856"/>
    </source>
</evidence>
<evidence type="ECO:0000256" key="7">
    <source>
        <dbReference type="RuleBase" id="RU004474"/>
    </source>
</evidence>
<dbReference type="InterPro" id="IPR024072">
    <property type="entry name" value="DHFR-like_dom_sf"/>
</dbReference>
<sequence>MASCKPPNFALITATTPNWGIGLNNDLPWKLKADMSYFTRVTKRVHGISPEDTSKTIQNAVVMGRKTWDSIPPKYRPLNERLNVVLSRSGSVVSLESPNLSFPSFSESIRHLTSLPDIFRIYVVGGSHIYREAIKSSNCTHILLTRVYHQFECDTFFPEIDENIYGLAEHEDLVRFVGEDVPKGRLSENGLEFEFLLYVRREILGER</sequence>
<name>A0A9N8VUH1_9GLOM</name>
<organism evidence="9 10">
    <name type="scientific">Paraglomus occultum</name>
    <dbReference type="NCBI Taxonomy" id="144539"/>
    <lineage>
        <taxon>Eukaryota</taxon>
        <taxon>Fungi</taxon>
        <taxon>Fungi incertae sedis</taxon>
        <taxon>Mucoromycota</taxon>
        <taxon>Glomeromycotina</taxon>
        <taxon>Glomeromycetes</taxon>
        <taxon>Paraglomerales</taxon>
        <taxon>Paraglomeraceae</taxon>
        <taxon>Paraglomus</taxon>
    </lineage>
</organism>
<dbReference type="GO" id="GO:0050661">
    <property type="term" value="F:NADP binding"/>
    <property type="evidence" value="ECO:0007669"/>
    <property type="project" value="InterPro"/>
</dbReference>
<dbReference type="AlphaFoldDB" id="A0A9N8VUH1"/>
<dbReference type="PRINTS" id="PR00070">
    <property type="entry name" value="DHFR"/>
</dbReference>
<dbReference type="EMBL" id="CAJVPJ010000051">
    <property type="protein sequence ID" value="CAG8466989.1"/>
    <property type="molecule type" value="Genomic_DNA"/>
</dbReference>
<dbReference type="CDD" id="cd00209">
    <property type="entry name" value="DHFR"/>
    <property type="match status" value="1"/>
</dbReference>
<dbReference type="EC" id="1.5.1.3" evidence="2"/>
<evidence type="ECO:0000256" key="5">
    <source>
        <dbReference type="ARBA" id="ARBA00022857"/>
    </source>
</evidence>
<keyword evidence="6" id="KW-0560">Oxidoreductase</keyword>
<reference evidence="9" key="1">
    <citation type="submission" date="2021-06" db="EMBL/GenBank/DDBJ databases">
        <authorList>
            <person name="Kallberg Y."/>
            <person name="Tangrot J."/>
            <person name="Rosling A."/>
        </authorList>
    </citation>
    <scope>NUCLEOTIDE SEQUENCE</scope>
    <source>
        <strain evidence="9">IA702</strain>
    </source>
</reference>
<keyword evidence="5" id="KW-0521">NADP</keyword>
<dbReference type="GO" id="GO:0004146">
    <property type="term" value="F:dihydrofolate reductase activity"/>
    <property type="evidence" value="ECO:0007669"/>
    <property type="project" value="UniProtKB-EC"/>
</dbReference>
<evidence type="ECO:0000313" key="9">
    <source>
        <dbReference type="EMBL" id="CAG8466989.1"/>
    </source>
</evidence>
<dbReference type="Proteomes" id="UP000789572">
    <property type="component" value="Unassembled WGS sequence"/>
</dbReference>
<dbReference type="GO" id="GO:0006730">
    <property type="term" value="P:one-carbon metabolic process"/>
    <property type="evidence" value="ECO:0007669"/>
    <property type="project" value="UniProtKB-KW"/>
</dbReference>
<keyword evidence="4" id="KW-0554">One-carbon metabolism</keyword>
<evidence type="ECO:0000256" key="3">
    <source>
        <dbReference type="ARBA" id="ARBA00018886"/>
    </source>
</evidence>
<evidence type="ECO:0000256" key="4">
    <source>
        <dbReference type="ARBA" id="ARBA00022563"/>
    </source>
</evidence>
<evidence type="ECO:0000256" key="1">
    <source>
        <dbReference type="ARBA" id="ARBA00004903"/>
    </source>
</evidence>
<dbReference type="InterPro" id="IPR017925">
    <property type="entry name" value="DHFR_CS"/>
</dbReference>
<dbReference type="PROSITE" id="PS51330">
    <property type="entry name" value="DHFR_2"/>
    <property type="match status" value="1"/>
</dbReference>
<comment type="similarity">
    <text evidence="7">Belongs to the dihydrofolate reductase family.</text>
</comment>
<dbReference type="PANTHER" id="PTHR48069">
    <property type="entry name" value="DIHYDROFOLATE REDUCTASE"/>
    <property type="match status" value="1"/>
</dbReference>
<evidence type="ECO:0000313" key="10">
    <source>
        <dbReference type="Proteomes" id="UP000789572"/>
    </source>
</evidence>
<proteinExistence type="inferred from homology"/>
<dbReference type="OrthoDB" id="414698at2759"/>
<dbReference type="GO" id="GO:0046452">
    <property type="term" value="P:dihydrofolate metabolic process"/>
    <property type="evidence" value="ECO:0007669"/>
    <property type="project" value="TreeGrafter"/>
</dbReference>
<dbReference type="GO" id="GO:0046654">
    <property type="term" value="P:tetrahydrofolate biosynthetic process"/>
    <property type="evidence" value="ECO:0007669"/>
    <property type="project" value="InterPro"/>
</dbReference>
<accession>A0A9N8VUH1</accession>
<dbReference type="GO" id="GO:0046655">
    <property type="term" value="P:folic acid metabolic process"/>
    <property type="evidence" value="ECO:0007669"/>
    <property type="project" value="TreeGrafter"/>
</dbReference>
<feature type="domain" description="DHFR" evidence="8">
    <location>
        <begin position="8"/>
        <end position="200"/>
    </location>
</feature>
<dbReference type="Pfam" id="PF00186">
    <property type="entry name" value="DHFR_1"/>
    <property type="match status" value="2"/>
</dbReference>
<dbReference type="PANTHER" id="PTHR48069:SF3">
    <property type="entry name" value="DIHYDROFOLATE REDUCTASE"/>
    <property type="match status" value="1"/>
</dbReference>
<dbReference type="SUPFAM" id="SSF53597">
    <property type="entry name" value="Dihydrofolate reductase-like"/>
    <property type="match status" value="1"/>
</dbReference>
<gene>
    <name evidence="9" type="ORF">POCULU_LOCUS846</name>
</gene>
<keyword evidence="10" id="KW-1185">Reference proteome</keyword>
<evidence type="ECO:0000256" key="6">
    <source>
        <dbReference type="ARBA" id="ARBA00023002"/>
    </source>
</evidence>
<comment type="pathway">
    <text evidence="1">Cofactor biosynthesis; tetrahydrofolate biosynthesis; 5,6,7,8-tetrahydrofolate from 7,8-dihydrofolate: step 1/1.</text>
</comment>
<comment type="caution">
    <text evidence="9">The sequence shown here is derived from an EMBL/GenBank/DDBJ whole genome shotgun (WGS) entry which is preliminary data.</text>
</comment>
<evidence type="ECO:0000259" key="8">
    <source>
        <dbReference type="PROSITE" id="PS51330"/>
    </source>
</evidence>
<dbReference type="InterPro" id="IPR001796">
    <property type="entry name" value="DHFR_dom"/>
</dbReference>
<dbReference type="InterPro" id="IPR012259">
    <property type="entry name" value="DHFR"/>
</dbReference>
<dbReference type="PROSITE" id="PS00075">
    <property type="entry name" value="DHFR_1"/>
    <property type="match status" value="1"/>
</dbReference>
<protein>
    <recommendedName>
        <fullName evidence="3">Dihydrofolate reductase</fullName>
        <ecNumber evidence="2">1.5.1.3</ecNumber>
    </recommendedName>
</protein>
<dbReference type="GO" id="GO:0005739">
    <property type="term" value="C:mitochondrion"/>
    <property type="evidence" value="ECO:0007669"/>
    <property type="project" value="TreeGrafter"/>
</dbReference>